<sequence length="625" mass="67907">MASGAGPPRHARPAAALAAAARPPAPRGGPRALHAASGLPAARGVLRAAALAPARPSRTARTDGAADRPAGTSDRPQEEFSVTQFVSVFSGLVGSLLSSSAYSKQREASKTGKSEKADRIPIVRGTRIVQQLGGSLLDTEVKSPIFSLGPVPRCTEASDLRSRMRHFTIITTAALPWLTGTSVNPLLRALYLAKSGRETVLVIPWLEIEDQRKVFPGGKTFDEPKAQEEAIIEWCRNRAKIDPGKLPLKFSWYRAAYVPTVRSVFPKGDPSEELGADDPRDVLILEEPEHLCWYHLGRRWTEVFPHVIGIVHTNYQDYLVQQGAGDRPVTDVVPDSVKETAVFAASTLVCSAHCDVNIKLSDTIMPLPNEVTCNVHGVRQEFLTIGDACSRSNPLQELASKMVGGSGGPSVQPESAPAYYLGKALYEKGWGELLTLVELAGSRLQGLRIDGFGSGINYEDIIERAGKFKEDWAQLSMHPGLDHADEVIHGYGVLVNPSTSDVLCTVTVEALAMGKRAVLAQHPSNRFFQEYFPDRTHFFNAGEVGSFVEAVKAAVAAGPPQALPEESRHVLTWEAANERLFTSAEVRVLSGPYQRPSEAASARLAYRMHNDLMQDRTMSELIKEA</sequence>
<feature type="non-terminal residue" evidence="9">
    <location>
        <position position="625"/>
    </location>
</feature>
<dbReference type="SUPFAM" id="SSF53756">
    <property type="entry name" value="UDP-Glycosyltransferase/glycogen phosphorylase"/>
    <property type="match status" value="1"/>
</dbReference>
<dbReference type="Proteomes" id="UP001189429">
    <property type="component" value="Unassembled WGS sequence"/>
</dbReference>
<comment type="caution">
    <text evidence="9">The sequence shown here is derived from an EMBL/GenBank/DDBJ whole genome shotgun (WGS) entry which is preliminary data.</text>
</comment>
<evidence type="ECO:0000256" key="2">
    <source>
        <dbReference type="ARBA" id="ARBA00004370"/>
    </source>
</evidence>
<dbReference type="EMBL" id="CAUYUJ010016918">
    <property type="protein sequence ID" value="CAK0870045.1"/>
    <property type="molecule type" value="Genomic_DNA"/>
</dbReference>
<keyword evidence="6" id="KW-0808">Transferase</keyword>
<feature type="region of interest" description="Disordered" evidence="8">
    <location>
        <begin position="1"/>
        <end position="36"/>
    </location>
</feature>
<dbReference type="PANTHER" id="PTHR46132">
    <property type="entry name" value="DIGALACTOSYLDIACYLGLYCEROL SYNTHASE 2, CHLOROPLASTIC"/>
    <property type="match status" value="1"/>
</dbReference>
<dbReference type="PANTHER" id="PTHR46132:SF1">
    <property type="entry name" value="DIGALACTOSYLDIACYLGLYCEROL SYNTHASE 2, CHLOROPLASTIC"/>
    <property type="match status" value="1"/>
</dbReference>
<keyword evidence="10" id="KW-1185">Reference proteome</keyword>
<protein>
    <recommendedName>
        <fullName evidence="11">Digalactosyldiacylglycerol synthase</fullName>
    </recommendedName>
</protein>
<evidence type="ECO:0000256" key="1">
    <source>
        <dbReference type="ARBA" id="ARBA00004229"/>
    </source>
</evidence>
<organism evidence="9 10">
    <name type="scientific">Prorocentrum cordatum</name>
    <dbReference type="NCBI Taxonomy" id="2364126"/>
    <lineage>
        <taxon>Eukaryota</taxon>
        <taxon>Sar</taxon>
        <taxon>Alveolata</taxon>
        <taxon>Dinophyceae</taxon>
        <taxon>Prorocentrales</taxon>
        <taxon>Prorocentraceae</taxon>
        <taxon>Prorocentrum</taxon>
    </lineage>
</organism>
<dbReference type="Gene3D" id="3.40.50.2000">
    <property type="entry name" value="Glycogen Phosphorylase B"/>
    <property type="match status" value="1"/>
</dbReference>
<evidence type="ECO:0000256" key="7">
    <source>
        <dbReference type="ARBA" id="ARBA00023136"/>
    </source>
</evidence>
<dbReference type="CDD" id="cd01635">
    <property type="entry name" value="Glycosyltransferase_GTB-type"/>
    <property type="match status" value="1"/>
</dbReference>
<evidence type="ECO:0000313" key="9">
    <source>
        <dbReference type="EMBL" id="CAK0870045.1"/>
    </source>
</evidence>
<reference evidence="9" key="1">
    <citation type="submission" date="2023-10" db="EMBL/GenBank/DDBJ databases">
        <authorList>
            <person name="Chen Y."/>
            <person name="Shah S."/>
            <person name="Dougan E. K."/>
            <person name="Thang M."/>
            <person name="Chan C."/>
        </authorList>
    </citation>
    <scope>NUCLEOTIDE SEQUENCE [LARGE SCALE GENOMIC DNA]</scope>
</reference>
<evidence type="ECO:0000256" key="4">
    <source>
        <dbReference type="ARBA" id="ARBA00022528"/>
    </source>
</evidence>
<evidence type="ECO:0000256" key="3">
    <source>
        <dbReference type="ARBA" id="ARBA00009481"/>
    </source>
</evidence>
<comment type="subcellular location">
    <subcellularLocation>
        <location evidence="2">Membrane</location>
    </subcellularLocation>
    <subcellularLocation>
        <location evidence="1">Plastid</location>
        <location evidence="1">Chloroplast</location>
    </subcellularLocation>
</comment>
<keyword evidence="7" id="KW-0472">Membrane</keyword>
<evidence type="ECO:0008006" key="11">
    <source>
        <dbReference type="Google" id="ProtNLM"/>
    </source>
</evidence>
<keyword evidence="4" id="KW-0150">Chloroplast</keyword>
<feature type="region of interest" description="Disordered" evidence="8">
    <location>
        <begin position="50"/>
        <end position="79"/>
    </location>
</feature>
<feature type="compositionally biased region" description="Low complexity" evidence="8">
    <location>
        <begin position="50"/>
        <end position="59"/>
    </location>
</feature>
<comment type="similarity">
    <text evidence="3">Belongs to the glycosyltransferase group 1 family. Glycosyltransferase 4 subfamily.</text>
</comment>
<gene>
    <name evidence="9" type="ORF">PCOR1329_LOCUS56251</name>
</gene>
<keyword evidence="5" id="KW-0934">Plastid</keyword>
<evidence type="ECO:0000256" key="6">
    <source>
        <dbReference type="ARBA" id="ARBA00022679"/>
    </source>
</evidence>
<evidence type="ECO:0000256" key="5">
    <source>
        <dbReference type="ARBA" id="ARBA00022640"/>
    </source>
</evidence>
<accession>A0ABN9VDP9</accession>
<proteinExistence type="inferred from homology"/>
<evidence type="ECO:0000313" key="10">
    <source>
        <dbReference type="Proteomes" id="UP001189429"/>
    </source>
</evidence>
<evidence type="ECO:0000256" key="8">
    <source>
        <dbReference type="SAM" id="MobiDB-lite"/>
    </source>
</evidence>
<name>A0ABN9VDP9_9DINO</name>
<dbReference type="InterPro" id="IPR044525">
    <property type="entry name" value="DGDG1/2"/>
</dbReference>